<evidence type="ECO:0000313" key="1">
    <source>
        <dbReference type="EMBL" id="KAJ0196692.1"/>
    </source>
</evidence>
<reference evidence="1 2" key="1">
    <citation type="journal article" date="2017" name="Nat. Commun.">
        <title>Genome assembly with in vitro proximity ligation data and whole-genome triplication in lettuce.</title>
        <authorList>
            <person name="Reyes-Chin-Wo S."/>
            <person name="Wang Z."/>
            <person name="Yang X."/>
            <person name="Kozik A."/>
            <person name="Arikit S."/>
            <person name="Song C."/>
            <person name="Xia L."/>
            <person name="Froenicke L."/>
            <person name="Lavelle D.O."/>
            <person name="Truco M.J."/>
            <person name="Xia R."/>
            <person name="Zhu S."/>
            <person name="Xu C."/>
            <person name="Xu H."/>
            <person name="Xu X."/>
            <person name="Cox K."/>
            <person name="Korf I."/>
            <person name="Meyers B.C."/>
            <person name="Michelmore R.W."/>
        </authorList>
    </citation>
    <scope>NUCLEOTIDE SEQUENCE [LARGE SCALE GENOMIC DNA]</scope>
    <source>
        <strain evidence="2">cv. Salinas</strain>
        <tissue evidence="1">Seedlings</tissue>
    </source>
</reference>
<protein>
    <submittedName>
        <fullName evidence="1">Uncharacterized protein</fullName>
    </submittedName>
</protein>
<name>A0A9R1V140_LACSA</name>
<comment type="caution">
    <text evidence="1">The sequence shown here is derived from an EMBL/GenBank/DDBJ whole genome shotgun (WGS) entry which is preliminary data.</text>
</comment>
<organism evidence="1 2">
    <name type="scientific">Lactuca sativa</name>
    <name type="common">Garden lettuce</name>
    <dbReference type="NCBI Taxonomy" id="4236"/>
    <lineage>
        <taxon>Eukaryota</taxon>
        <taxon>Viridiplantae</taxon>
        <taxon>Streptophyta</taxon>
        <taxon>Embryophyta</taxon>
        <taxon>Tracheophyta</taxon>
        <taxon>Spermatophyta</taxon>
        <taxon>Magnoliopsida</taxon>
        <taxon>eudicotyledons</taxon>
        <taxon>Gunneridae</taxon>
        <taxon>Pentapetalae</taxon>
        <taxon>asterids</taxon>
        <taxon>campanulids</taxon>
        <taxon>Asterales</taxon>
        <taxon>Asteraceae</taxon>
        <taxon>Cichorioideae</taxon>
        <taxon>Cichorieae</taxon>
        <taxon>Lactucinae</taxon>
        <taxon>Lactuca</taxon>
    </lineage>
</organism>
<keyword evidence="2" id="KW-1185">Reference proteome</keyword>
<gene>
    <name evidence="1" type="ORF">LSAT_V11C700360050</name>
</gene>
<dbReference type="PANTHER" id="PTHR36025">
    <property type="entry name" value="DIHYDROOROTATE DEHYDROGENASE (DUF3598)"/>
    <property type="match status" value="1"/>
</dbReference>
<dbReference type="EMBL" id="NBSK02000007">
    <property type="protein sequence ID" value="KAJ0196692.1"/>
    <property type="molecule type" value="Genomic_DNA"/>
</dbReference>
<dbReference type="AlphaFoldDB" id="A0A9R1V140"/>
<accession>A0A9R1V140</accession>
<dbReference type="Proteomes" id="UP000235145">
    <property type="component" value="Unassembled WGS sequence"/>
</dbReference>
<evidence type="ECO:0000313" key="2">
    <source>
        <dbReference type="Proteomes" id="UP000235145"/>
    </source>
</evidence>
<sequence>MTNVVVDIHVGEVDNSNYFLSPTFKFEQLKGVTKDWIVNTIEFSDGCSNIQIMRVVVYGEQWVGTAHLSDKRQSEFFLMDKSGFSLFYLFIFYDHFDFGHVLH</sequence>
<proteinExistence type="predicted"/>
<dbReference type="PANTHER" id="PTHR36025:SF1">
    <property type="entry name" value="DIHYDROOROTATE DEHYDROGENASE (DUF3598)"/>
    <property type="match status" value="1"/>
</dbReference>